<sequence length="530" mass="59005">MTRFFILHFVSLLSIASLSNCRGAEAIPLRLRHQVETQSGSGIYHRLEKDATWSPSETALIVCDMWDAHHCYRAVQRATEFAPRLERLVGKVRDAGVTIIHAPSGCTAAYEDTRARKRALDAKPASDHPPKIADWCTEISASEMAVYPIDQSDGGEDDSPQEHAAWAKKLEASGRNPLSPWMKQMDAITIDQSKDFISDSGTEIWNILQELGIKNVILTGVHTNMCVLGRPFGLRRMAMAGKNVVLMRDLTDTMYNPAAKPYVSHFTGTDLIVDHIERHVCPTISSDQILGGKPFRFRNDRRPHLAIMVGEAEYRTSETLPRFALEMLGTDYRVSWFFPRADDKNRFPGLDQMSEADALLISVRRRTLPADQLEIVQRFVQSGKPVVGIRTASHAFSLRGQQPPEGCVSWPEFDATVFGGNYTNHYGNDLKPAIELANADAHPLASGWKPKPFQAGGSLYVVSPVAKTAAVILNGKVDGHPAEPVAWTYQRSDGGRSFYTSLGHTKDFEQPEFNELLKRGIDWAVREVAH</sequence>
<comment type="caution">
    <text evidence="3">The sequence shown here is derived from an EMBL/GenBank/DDBJ whole genome shotgun (WGS) entry which is preliminary data.</text>
</comment>
<dbReference type="InterPro" id="IPR000868">
    <property type="entry name" value="Isochorismatase-like_dom"/>
</dbReference>
<dbReference type="InterPro" id="IPR029062">
    <property type="entry name" value="Class_I_gatase-like"/>
</dbReference>
<dbReference type="SUPFAM" id="SSF52317">
    <property type="entry name" value="Class I glutamine amidotransferase-like"/>
    <property type="match status" value="1"/>
</dbReference>
<proteinExistence type="predicted"/>
<dbReference type="Pfam" id="PF00857">
    <property type="entry name" value="Isochorismatase"/>
    <property type="match status" value="1"/>
</dbReference>
<dbReference type="EMBL" id="SJPX01000002">
    <property type="protein sequence ID" value="TWU56148.1"/>
    <property type="molecule type" value="Genomic_DNA"/>
</dbReference>
<keyword evidence="4" id="KW-1185">Reference proteome</keyword>
<gene>
    <name evidence="3" type="ORF">Poly59_24520</name>
</gene>
<dbReference type="Gene3D" id="3.40.50.880">
    <property type="match status" value="1"/>
</dbReference>
<dbReference type="Gene3D" id="3.40.50.850">
    <property type="entry name" value="Isochorismatase-like"/>
    <property type="match status" value="1"/>
</dbReference>
<evidence type="ECO:0000313" key="3">
    <source>
        <dbReference type="EMBL" id="TWU56148.1"/>
    </source>
</evidence>
<dbReference type="InterPro" id="IPR029010">
    <property type="entry name" value="ThuA-like"/>
</dbReference>
<feature type="domain" description="Isochorismatase-like" evidence="1">
    <location>
        <begin position="130"/>
        <end position="253"/>
    </location>
</feature>
<dbReference type="SUPFAM" id="SSF52499">
    <property type="entry name" value="Isochorismatase-like hydrolases"/>
    <property type="match status" value="1"/>
</dbReference>
<dbReference type="Proteomes" id="UP000317977">
    <property type="component" value="Unassembled WGS sequence"/>
</dbReference>
<organism evidence="3 4">
    <name type="scientific">Rubripirellula reticaptiva</name>
    <dbReference type="NCBI Taxonomy" id="2528013"/>
    <lineage>
        <taxon>Bacteria</taxon>
        <taxon>Pseudomonadati</taxon>
        <taxon>Planctomycetota</taxon>
        <taxon>Planctomycetia</taxon>
        <taxon>Pirellulales</taxon>
        <taxon>Pirellulaceae</taxon>
        <taxon>Rubripirellula</taxon>
    </lineage>
</organism>
<accession>A0A5C6F474</accession>
<evidence type="ECO:0000313" key="4">
    <source>
        <dbReference type="Proteomes" id="UP000317977"/>
    </source>
</evidence>
<name>A0A5C6F474_9BACT</name>
<dbReference type="RefSeq" id="WP_146534194.1">
    <property type="nucleotide sequence ID" value="NZ_SJPX01000002.1"/>
</dbReference>
<protein>
    <submittedName>
        <fullName evidence="3">Trehalose utilization</fullName>
    </submittedName>
</protein>
<evidence type="ECO:0000259" key="2">
    <source>
        <dbReference type="Pfam" id="PF06283"/>
    </source>
</evidence>
<dbReference type="AlphaFoldDB" id="A0A5C6F474"/>
<dbReference type="InterPro" id="IPR036380">
    <property type="entry name" value="Isochorismatase-like_sf"/>
</dbReference>
<evidence type="ECO:0000259" key="1">
    <source>
        <dbReference type="Pfam" id="PF00857"/>
    </source>
</evidence>
<dbReference type="Pfam" id="PF06283">
    <property type="entry name" value="ThuA"/>
    <property type="match status" value="1"/>
</dbReference>
<dbReference type="OrthoDB" id="272395at2"/>
<reference evidence="3 4" key="1">
    <citation type="submission" date="2019-02" db="EMBL/GenBank/DDBJ databases">
        <title>Deep-cultivation of Planctomycetes and their phenomic and genomic characterization uncovers novel biology.</title>
        <authorList>
            <person name="Wiegand S."/>
            <person name="Jogler M."/>
            <person name="Boedeker C."/>
            <person name="Pinto D."/>
            <person name="Vollmers J."/>
            <person name="Rivas-Marin E."/>
            <person name="Kohn T."/>
            <person name="Peeters S.H."/>
            <person name="Heuer A."/>
            <person name="Rast P."/>
            <person name="Oberbeckmann S."/>
            <person name="Bunk B."/>
            <person name="Jeske O."/>
            <person name="Meyerdierks A."/>
            <person name="Storesund J.E."/>
            <person name="Kallscheuer N."/>
            <person name="Luecker S."/>
            <person name="Lage O.M."/>
            <person name="Pohl T."/>
            <person name="Merkel B.J."/>
            <person name="Hornburger P."/>
            <person name="Mueller R.-W."/>
            <person name="Bruemmer F."/>
            <person name="Labrenz M."/>
            <person name="Spormann A.M."/>
            <person name="Op Den Camp H."/>
            <person name="Overmann J."/>
            <person name="Amann R."/>
            <person name="Jetten M.S.M."/>
            <person name="Mascher T."/>
            <person name="Medema M.H."/>
            <person name="Devos D.P."/>
            <person name="Kaster A.-K."/>
            <person name="Ovreas L."/>
            <person name="Rohde M."/>
            <person name="Galperin M.Y."/>
            <person name="Jogler C."/>
        </authorList>
    </citation>
    <scope>NUCLEOTIDE SEQUENCE [LARGE SCALE GENOMIC DNA]</scope>
    <source>
        <strain evidence="3 4">Poly59</strain>
    </source>
</reference>
<feature type="domain" description="ThuA-like" evidence="2">
    <location>
        <begin position="342"/>
        <end position="524"/>
    </location>
</feature>